<dbReference type="RefSeq" id="WP_018303160.1">
    <property type="nucleotide sequence ID" value="NZ_KB902291.1"/>
</dbReference>
<keyword evidence="3 4" id="KW-0408">Iron</keyword>
<evidence type="ECO:0000313" key="7">
    <source>
        <dbReference type="Proteomes" id="UP000035100"/>
    </source>
</evidence>
<reference evidence="6 7" key="1">
    <citation type="submission" date="2013-01" db="EMBL/GenBank/DDBJ databases">
        <authorList>
            <person name="Fiebig A."/>
            <person name="Goeker M."/>
            <person name="Klenk H.-P.P."/>
        </authorList>
    </citation>
    <scope>NUCLEOTIDE SEQUENCE [LARGE SCALE GENOMIC DNA]</scope>
    <source>
        <strain evidence="6 7">DSM 24838</strain>
    </source>
</reference>
<feature type="domain" description="Cytochrome c" evidence="5">
    <location>
        <begin position="185"/>
        <end position="291"/>
    </location>
</feature>
<keyword evidence="7" id="KW-1185">Reference proteome</keyword>
<evidence type="ECO:0000259" key="5">
    <source>
        <dbReference type="PROSITE" id="PS51007"/>
    </source>
</evidence>
<sequence length="294" mass="30774">MRLLGGVLVLAVAVAAGGWVLSAPDPLPAETLADLEGDAERGARIFHAAGCAGCHTAPDAEAAEAPVLVGGQRFASPFGTFVAPNISQDPEAGIGDWTDAEIANAVMRGISPEGAHYYPAFPYTTYIRAEPQDVVDLIAHLRTLPADATPSQPHEVGFPFNIRRGIGLWKLMYLSDDWIVPGLEGQAAEGQYLVEALGHCGECHTPRGPFGQLDTGRWLGGAPHPAGDGTIPNITPGGLSWSENDIAAYLDSGFTPEFDSAGGEMAEVIRNVSQLPDEDLAAIAAYVKAVPAVE</sequence>
<name>A0A0D0P7U4_9RHOB</name>
<dbReference type="eggNOG" id="COG2010">
    <property type="taxonomic scope" value="Bacteria"/>
</dbReference>
<dbReference type="InterPro" id="IPR009056">
    <property type="entry name" value="Cyt_c-like_dom"/>
</dbReference>
<keyword evidence="2 4" id="KW-0479">Metal-binding</keyword>
<dbReference type="Proteomes" id="UP000035100">
    <property type="component" value="Unassembled WGS sequence"/>
</dbReference>
<keyword evidence="1 4" id="KW-0349">Heme</keyword>
<dbReference type="SUPFAM" id="SSF46626">
    <property type="entry name" value="Cytochrome c"/>
    <property type="match status" value="2"/>
</dbReference>
<dbReference type="GO" id="GO:0009055">
    <property type="term" value="F:electron transfer activity"/>
    <property type="evidence" value="ECO:0007669"/>
    <property type="project" value="InterPro"/>
</dbReference>
<dbReference type="Pfam" id="PF00034">
    <property type="entry name" value="Cytochrom_C"/>
    <property type="match status" value="2"/>
</dbReference>
<evidence type="ECO:0000313" key="6">
    <source>
        <dbReference type="EMBL" id="KIQ67641.1"/>
    </source>
</evidence>
<dbReference type="PANTHER" id="PTHR35008">
    <property type="entry name" value="BLL4482 PROTEIN-RELATED"/>
    <property type="match status" value="1"/>
</dbReference>
<gene>
    <name evidence="6" type="ORF">Wenmar_03770</name>
</gene>
<dbReference type="Gene3D" id="1.10.760.10">
    <property type="entry name" value="Cytochrome c-like domain"/>
    <property type="match status" value="2"/>
</dbReference>
<dbReference type="STRING" id="1123501.Wenmar_03770"/>
<proteinExistence type="predicted"/>
<dbReference type="PANTHER" id="PTHR35008:SF8">
    <property type="entry name" value="ALCOHOL DEHYDROGENASE CYTOCHROME C SUBUNIT"/>
    <property type="match status" value="1"/>
</dbReference>
<dbReference type="GO" id="GO:0020037">
    <property type="term" value="F:heme binding"/>
    <property type="evidence" value="ECO:0007669"/>
    <property type="project" value="InterPro"/>
</dbReference>
<comment type="caution">
    <text evidence="6">The sequence shown here is derived from an EMBL/GenBank/DDBJ whole genome shotgun (WGS) entry which is preliminary data.</text>
</comment>
<dbReference type="InterPro" id="IPR051459">
    <property type="entry name" value="Cytochrome_c-type_DH"/>
</dbReference>
<accession>A0A0D0P7U4</accession>
<evidence type="ECO:0000256" key="2">
    <source>
        <dbReference type="ARBA" id="ARBA00022723"/>
    </source>
</evidence>
<dbReference type="GO" id="GO:0046872">
    <property type="term" value="F:metal ion binding"/>
    <property type="evidence" value="ECO:0007669"/>
    <property type="project" value="UniProtKB-KW"/>
</dbReference>
<dbReference type="InterPro" id="IPR036909">
    <property type="entry name" value="Cyt_c-like_dom_sf"/>
</dbReference>
<evidence type="ECO:0000256" key="4">
    <source>
        <dbReference type="PROSITE-ProRule" id="PRU00433"/>
    </source>
</evidence>
<evidence type="ECO:0000256" key="1">
    <source>
        <dbReference type="ARBA" id="ARBA00022617"/>
    </source>
</evidence>
<dbReference type="PATRIC" id="fig|1123501.6.peg.3899"/>
<dbReference type="PROSITE" id="PS51007">
    <property type="entry name" value="CYTC"/>
    <property type="match status" value="2"/>
</dbReference>
<dbReference type="AlphaFoldDB" id="A0A0D0P7U4"/>
<feature type="domain" description="Cytochrome c" evidence="5">
    <location>
        <begin position="37"/>
        <end position="145"/>
    </location>
</feature>
<protein>
    <submittedName>
        <fullName evidence="6">Cytochrome c, mono-and diheme variant</fullName>
    </submittedName>
</protein>
<evidence type="ECO:0000256" key="3">
    <source>
        <dbReference type="ARBA" id="ARBA00023004"/>
    </source>
</evidence>
<dbReference type="EMBL" id="AONG01000021">
    <property type="protein sequence ID" value="KIQ67641.1"/>
    <property type="molecule type" value="Genomic_DNA"/>
</dbReference>
<organism evidence="6 7">
    <name type="scientific">Wenxinia marina DSM 24838</name>
    <dbReference type="NCBI Taxonomy" id="1123501"/>
    <lineage>
        <taxon>Bacteria</taxon>
        <taxon>Pseudomonadati</taxon>
        <taxon>Pseudomonadota</taxon>
        <taxon>Alphaproteobacteria</taxon>
        <taxon>Rhodobacterales</taxon>
        <taxon>Roseobacteraceae</taxon>
        <taxon>Wenxinia</taxon>
    </lineage>
</organism>
<dbReference type="OrthoDB" id="9811281at2"/>